<evidence type="ECO:0000256" key="3">
    <source>
        <dbReference type="ARBA" id="ARBA00022692"/>
    </source>
</evidence>
<gene>
    <name evidence="8" type="ordered locus">Thicy_1095</name>
</gene>
<dbReference type="InterPro" id="IPR035681">
    <property type="entry name" value="ComA-like_MBL"/>
</dbReference>
<dbReference type="Pfam" id="PF13567">
    <property type="entry name" value="DUF4131"/>
    <property type="match status" value="1"/>
</dbReference>
<evidence type="ECO:0000256" key="4">
    <source>
        <dbReference type="ARBA" id="ARBA00022989"/>
    </source>
</evidence>
<name>F6D8L1_THICA</name>
<feature type="transmembrane region" description="Helical" evidence="6">
    <location>
        <begin position="45"/>
        <end position="63"/>
    </location>
</feature>
<dbReference type="AlphaFoldDB" id="F6D8L1"/>
<dbReference type="InterPro" id="IPR052159">
    <property type="entry name" value="Competence_DNA_uptake"/>
</dbReference>
<dbReference type="HOGENOM" id="CLU_010363_3_0_6"/>
<feature type="transmembrane region" description="Helical" evidence="6">
    <location>
        <begin position="250"/>
        <end position="277"/>
    </location>
</feature>
<proteinExistence type="predicted"/>
<dbReference type="eggNOG" id="COG2333">
    <property type="taxonomic scope" value="Bacteria"/>
</dbReference>
<keyword evidence="4 6" id="KW-1133">Transmembrane helix</keyword>
<protein>
    <submittedName>
        <fullName evidence="8">DNA internalization-related competence protein ComEC/Rec2</fullName>
    </submittedName>
</protein>
<dbReference type="Pfam" id="PF03772">
    <property type="entry name" value="Competence"/>
    <property type="match status" value="1"/>
</dbReference>
<evidence type="ECO:0000256" key="6">
    <source>
        <dbReference type="SAM" id="Phobius"/>
    </source>
</evidence>
<feature type="transmembrane region" description="Helical" evidence="6">
    <location>
        <begin position="289"/>
        <end position="309"/>
    </location>
</feature>
<dbReference type="CDD" id="cd07731">
    <property type="entry name" value="ComA-like_MBL-fold"/>
    <property type="match status" value="1"/>
</dbReference>
<dbReference type="Gene3D" id="3.60.15.10">
    <property type="entry name" value="Ribonuclease Z/Hydroxyacylglutathione hydrolase-like"/>
    <property type="match status" value="1"/>
</dbReference>
<feature type="transmembrane region" description="Helical" evidence="6">
    <location>
        <begin position="424"/>
        <end position="449"/>
    </location>
</feature>
<keyword evidence="2" id="KW-1003">Cell membrane</keyword>
<dbReference type="SMART" id="SM00849">
    <property type="entry name" value="Lactamase_B"/>
    <property type="match status" value="1"/>
</dbReference>
<evidence type="ECO:0000259" key="7">
    <source>
        <dbReference type="SMART" id="SM00849"/>
    </source>
</evidence>
<keyword evidence="9" id="KW-1185">Reference proteome</keyword>
<feature type="transmembrane region" description="Helical" evidence="6">
    <location>
        <begin position="492"/>
        <end position="513"/>
    </location>
</feature>
<feature type="transmembrane region" description="Helical" evidence="6">
    <location>
        <begin position="461"/>
        <end position="480"/>
    </location>
</feature>
<evidence type="ECO:0000256" key="5">
    <source>
        <dbReference type="ARBA" id="ARBA00023136"/>
    </source>
</evidence>
<dbReference type="NCBIfam" id="TIGR00360">
    <property type="entry name" value="ComEC_N-term"/>
    <property type="match status" value="1"/>
</dbReference>
<feature type="transmembrane region" description="Helical" evidence="6">
    <location>
        <begin position="316"/>
        <end position="332"/>
    </location>
</feature>
<feature type="transmembrane region" description="Helical" evidence="6">
    <location>
        <begin position="394"/>
        <end position="412"/>
    </location>
</feature>
<feature type="transmembrane region" description="Helical" evidence="6">
    <location>
        <begin position="352"/>
        <end position="373"/>
    </location>
</feature>
<dbReference type="InterPro" id="IPR036866">
    <property type="entry name" value="RibonucZ/Hydroxyglut_hydro"/>
</dbReference>
<comment type="subcellular location">
    <subcellularLocation>
        <location evidence="1">Cell membrane</location>
        <topology evidence="1">Multi-pass membrane protein</topology>
    </subcellularLocation>
</comment>
<reference evidence="8 9" key="1">
    <citation type="submission" date="2011-05" db="EMBL/GenBank/DDBJ databases">
        <title>Complete sequence of Thioalkalimicrobium cyclicum ALM1.</title>
        <authorList>
            <consortium name="US DOE Joint Genome Institute"/>
            <person name="Lucas S."/>
            <person name="Han J."/>
            <person name="Lapidus A."/>
            <person name="Cheng J.-F."/>
            <person name="Goodwin L."/>
            <person name="Pitluck S."/>
            <person name="Peters L."/>
            <person name="Mikhailova N."/>
            <person name="Davenport K."/>
            <person name="Han C."/>
            <person name="Tapia R."/>
            <person name="Land M."/>
            <person name="Hauser L."/>
            <person name="Kyrpides N."/>
            <person name="Ivanova N."/>
            <person name="Pagani I."/>
            <person name="Kappler U."/>
            <person name="Woyke T."/>
        </authorList>
    </citation>
    <scope>NUCLEOTIDE SEQUENCE [LARGE SCALE GENOMIC DNA]</scope>
    <source>
        <strain evidence="9">DSM 14477 / JCM 11371 / ALM1</strain>
    </source>
</reference>
<dbReference type="GO" id="GO:0030420">
    <property type="term" value="P:establishment of competence for transformation"/>
    <property type="evidence" value="ECO:0007669"/>
    <property type="project" value="InterPro"/>
</dbReference>
<evidence type="ECO:0000256" key="1">
    <source>
        <dbReference type="ARBA" id="ARBA00004651"/>
    </source>
</evidence>
<dbReference type="RefSeq" id="WP_013835639.1">
    <property type="nucleotide sequence ID" value="NC_015581.1"/>
</dbReference>
<dbReference type="Pfam" id="PF00753">
    <property type="entry name" value="Lactamase_B"/>
    <property type="match status" value="1"/>
</dbReference>
<evidence type="ECO:0000313" key="8">
    <source>
        <dbReference type="EMBL" id="AEG31862.1"/>
    </source>
</evidence>
<sequence>MFVWFALGWIAVTLWLFQLPQLPSPVLFAVILVLGILAQSFERLGIGQALIGIALGGLVLVLVERWTAPLPLTGVGDQAYVTGQIVSLVTEQRRFGRSQQQAVFAVRKIESVSGGGEYWQYRLRPRYVQLSCWDCPALSPNHRYRLLVQLQPLRGLSNPGGFDYESWVKQQHLAGRARVRMDKSAWQTAQWDLGVSWGWHRYRHELAQRVRAHWGDSEFAGIYSGLLLADRAAITEDQWRVMRATGTIHLMAISGLHLALVAAMGYGVGAMLWWLGVRLFGVWSLWPRVWIAVPVGVIFATVYAILAGFTLPTQRAWLMVLVVMVFMLMRRQRQPWPLLLLAAWLMVLWQPASVLAPGFWLSFLAVAMIFLWLGYQRTRSHYYTGLKNSLYQAWSIQWFISLGLIPGLWWFYQAFPTYSVIANLVAVPFVSLIGLPLVLITGFLAELSFWLGCCDSQFNHVIRWLIQLADYLWLALWWGLHGVARWPHSELTLPAPGLWQVVALYTVMFLWVSGHQQARWWRGRWLLAGAVLTSVLATSLWHYHNGSKLETLALGQARVTVLDVGQGQAVVIDTRHHRMIYDAGPRFGINTDAGERVIVPFLQQRPVKPYQGIIISHADLDHAGGVESLRRKHAFDLRLTGEPERLAQQYHQQDFELCQVGQSWHWDGVVFDILAPGYFPILDHNDASCVLRVQAGDQVLLVTGDLGRTHERALVRYHGDEKVRADILIAGHHGSHHSSDPQFLAAVNPGWLIFSAGFRNRFGMPHPDVLARVAQYTEAKPLNTACTGAIEFILNQQPGLVPVLWRQQQARWYHVPCDP</sequence>
<feature type="transmembrane region" description="Helical" evidence="6">
    <location>
        <begin position="525"/>
        <end position="543"/>
    </location>
</feature>
<dbReference type="SUPFAM" id="SSF56281">
    <property type="entry name" value="Metallo-hydrolase/oxidoreductase"/>
    <property type="match status" value="1"/>
</dbReference>
<organism evidence="8 9">
    <name type="scientific">Thiomicrospira cyclica (strain DSM 14477 / JCM 11371 / ALM1)</name>
    <name type="common">Thioalkalimicrobium cyclicum</name>
    <dbReference type="NCBI Taxonomy" id="717773"/>
    <lineage>
        <taxon>Bacteria</taxon>
        <taxon>Pseudomonadati</taxon>
        <taxon>Pseudomonadota</taxon>
        <taxon>Gammaproteobacteria</taxon>
        <taxon>Thiotrichales</taxon>
        <taxon>Piscirickettsiaceae</taxon>
        <taxon>Thiomicrospira</taxon>
    </lineage>
</organism>
<dbReference type="eggNOG" id="COG0658">
    <property type="taxonomic scope" value="Bacteria"/>
</dbReference>
<keyword evidence="5 6" id="KW-0472">Membrane</keyword>
<dbReference type="PANTHER" id="PTHR30619:SF1">
    <property type="entry name" value="RECOMBINATION PROTEIN 2"/>
    <property type="match status" value="1"/>
</dbReference>
<dbReference type="OrthoDB" id="9761531at2"/>
<dbReference type="KEGG" id="tcy:Thicy_1095"/>
<dbReference type="InterPro" id="IPR025405">
    <property type="entry name" value="DUF4131"/>
</dbReference>
<dbReference type="EMBL" id="CP002776">
    <property type="protein sequence ID" value="AEG31862.1"/>
    <property type="molecule type" value="Genomic_DNA"/>
</dbReference>
<keyword evidence="3 6" id="KW-0812">Transmembrane</keyword>
<dbReference type="Proteomes" id="UP000009232">
    <property type="component" value="Chromosome"/>
</dbReference>
<dbReference type="NCBIfam" id="TIGR00361">
    <property type="entry name" value="ComEC_Rec2"/>
    <property type="match status" value="1"/>
</dbReference>
<evidence type="ECO:0000256" key="2">
    <source>
        <dbReference type="ARBA" id="ARBA00022475"/>
    </source>
</evidence>
<dbReference type="PANTHER" id="PTHR30619">
    <property type="entry name" value="DNA INTERNALIZATION/COMPETENCE PROTEIN COMEC/REC2"/>
    <property type="match status" value="1"/>
</dbReference>
<dbReference type="InterPro" id="IPR004797">
    <property type="entry name" value="Competence_ComEC/Rec2"/>
</dbReference>
<feature type="domain" description="Metallo-beta-lactamase" evidence="7">
    <location>
        <begin position="566"/>
        <end position="758"/>
    </location>
</feature>
<dbReference type="STRING" id="717773.Thicy_1095"/>
<evidence type="ECO:0000313" key="9">
    <source>
        <dbReference type="Proteomes" id="UP000009232"/>
    </source>
</evidence>
<dbReference type="GO" id="GO:0005886">
    <property type="term" value="C:plasma membrane"/>
    <property type="evidence" value="ECO:0007669"/>
    <property type="project" value="UniProtKB-SubCell"/>
</dbReference>
<dbReference type="InterPro" id="IPR001279">
    <property type="entry name" value="Metallo-B-lactamas"/>
</dbReference>
<accession>F6D8L1</accession>
<dbReference type="InterPro" id="IPR004477">
    <property type="entry name" value="ComEC_N"/>
</dbReference>